<keyword evidence="1" id="KW-0812">Transmembrane</keyword>
<feature type="transmembrane region" description="Helical" evidence="1">
    <location>
        <begin position="84"/>
        <end position="106"/>
    </location>
</feature>
<dbReference type="Proteomes" id="UP000241890">
    <property type="component" value="Unassembled WGS sequence"/>
</dbReference>
<feature type="transmembrane region" description="Helical" evidence="1">
    <location>
        <begin position="118"/>
        <end position="139"/>
    </location>
</feature>
<keyword evidence="1" id="KW-0472">Membrane</keyword>
<evidence type="ECO:0000313" key="2">
    <source>
        <dbReference type="EMBL" id="GBG32552.1"/>
    </source>
</evidence>
<feature type="transmembrane region" description="Helical" evidence="1">
    <location>
        <begin position="193"/>
        <end position="215"/>
    </location>
</feature>
<name>A0A2R5GNT3_9STRA</name>
<accession>A0A2R5GNT3</accession>
<feature type="transmembrane region" description="Helical" evidence="1">
    <location>
        <begin position="222"/>
        <end position="239"/>
    </location>
</feature>
<proteinExistence type="predicted"/>
<organism evidence="2 3">
    <name type="scientific">Hondaea fermentalgiana</name>
    <dbReference type="NCBI Taxonomy" id="2315210"/>
    <lineage>
        <taxon>Eukaryota</taxon>
        <taxon>Sar</taxon>
        <taxon>Stramenopiles</taxon>
        <taxon>Bigyra</taxon>
        <taxon>Labyrinthulomycetes</taxon>
        <taxon>Thraustochytrida</taxon>
        <taxon>Thraustochytriidae</taxon>
        <taxon>Hondaea</taxon>
    </lineage>
</organism>
<reference evidence="2 3" key="1">
    <citation type="submission" date="2017-12" db="EMBL/GenBank/DDBJ databases">
        <title>Sequencing, de novo assembly and annotation of complete genome of a new Thraustochytrid species, strain FCC1311.</title>
        <authorList>
            <person name="Sedici K."/>
            <person name="Godart F."/>
            <person name="Aiese Cigliano R."/>
            <person name="Sanseverino W."/>
            <person name="Barakat M."/>
            <person name="Ortet P."/>
            <person name="Marechal E."/>
            <person name="Cagnac O."/>
            <person name="Amato A."/>
        </authorList>
    </citation>
    <scope>NUCLEOTIDE SEQUENCE [LARGE SCALE GENOMIC DNA]</scope>
</reference>
<dbReference type="AlphaFoldDB" id="A0A2R5GNT3"/>
<evidence type="ECO:0000313" key="3">
    <source>
        <dbReference type="Proteomes" id="UP000241890"/>
    </source>
</evidence>
<comment type="caution">
    <text evidence="2">The sequence shown here is derived from an EMBL/GenBank/DDBJ whole genome shotgun (WGS) entry which is preliminary data.</text>
</comment>
<keyword evidence="3" id="KW-1185">Reference proteome</keyword>
<sequence length="408" mass="44797">MLALQSEENKVPDVLVDLRHILHWTLCLIPSVIFSSVGVFINAILIGNALPSDSRTLPVLKFGFAIVSFVLTVLTLYRGFQLPWVIVIMSALEMLLFCGVLMAIQVSQGFPWSPLTSIAMMSATHGVTAWSNILFTQILHGISIRTLRTHLIAIIVGWCSGVAMFAIALYGLITEADHPWYIEWLITGFAYPVVSVLAGRILVADLISFALLWAFPEGSCTSVLSFFSLLVKISFYLAGQVSMLELQSWTAFGLSVVVATLSEVVGTYANALMAQFVRRKAEGYKIDAESQDFIHQWAAVRAAVSDEKLILHTHDESIGEKVVLGAAIVASLLDTSMPTFTVIVRGSVLAVAEVAQDLMQRRVLAHAANLTVTTIPPRILRARENFNITCFIIMTFNLYSFSKSLIAI</sequence>
<feature type="transmembrane region" description="Helical" evidence="1">
    <location>
        <begin position="251"/>
        <end position="271"/>
    </location>
</feature>
<protein>
    <submittedName>
        <fullName evidence="2">Uncharacterized protein</fullName>
    </submittedName>
</protein>
<dbReference type="EMBL" id="BEYU01000124">
    <property type="protein sequence ID" value="GBG32552.1"/>
    <property type="molecule type" value="Genomic_DNA"/>
</dbReference>
<keyword evidence="1" id="KW-1133">Transmembrane helix</keyword>
<dbReference type="InParanoid" id="A0A2R5GNT3"/>
<feature type="transmembrane region" description="Helical" evidence="1">
    <location>
        <begin position="21"/>
        <end position="47"/>
    </location>
</feature>
<gene>
    <name evidence="2" type="ORF">FCC1311_087762</name>
</gene>
<feature type="transmembrane region" description="Helical" evidence="1">
    <location>
        <begin position="59"/>
        <end position="77"/>
    </location>
</feature>
<evidence type="ECO:0000256" key="1">
    <source>
        <dbReference type="SAM" id="Phobius"/>
    </source>
</evidence>
<feature type="transmembrane region" description="Helical" evidence="1">
    <location>
        <begin position="151"/>
        <end position="173"/>
    </location>
</feature>